<gene>
    <name evidence="1" type="ORF">DNHGIG_00480</name>
</gene>
<accession>A0AAV4L9U2</accession>
<protein>
    <submittedName>
        <fullName evidence="1">Uncharacterized protein</fullName>
    </submittedName>
</protein>
<comment type="caution">
    <text evidence="1">The sequence shown here is derived from an EMBL/GenBank/DDBJ whole genome shotgun (WGS) entry which is preliminary data.</text>
</comment>
<organism evidence="1 2">
    <name type="scientific">Collibacillus ludicampi</name>
    <dbReference type="NCBI Taxonomy" id="2771369"/>
    <lineage>
        <taxon>Bacteria</taxon>
        <taxon>Bacillati</taxon>
        <taxon>Bacillota</taxon>
        <taxon>Bacilli</taxon>
        <taxon>Bacillales</taxon>
        <taxon>Alicyclobacillaceae</taxon>
        <taxon>Collibacillus</taxon>
    </lineage>
</organism>
<sequence>MRVTPLGLTMASMICIGVLNAGVGYADAQINVILNGKSLEFVRPPVIIDGRTLDWFLYDL</sequence>
<reference evidence="1" key="1">
    <citation type="journal article" date="2023" name="Int. J. Syst. Evol. Microbiol.">
        <title>Collibacillus ludicampi gen. nov., sp. nov., a new soil bacterium of the family Alicyclobacillaceae.</title>
        <authorList>
            <person name="Jojima T."/>
            <person name="Ioku Y."/>
            <person name="Fukuta Y."/>
            <person name="Shirasaka N."/>
            <person name="Matsumura Y."/>
            <person name="Mori M."/>
        </authorList>
    </citation>
    <scope>NUCLEOTIDE SEQUENCE</scope>
    <source>
        <strain evidence="1">TP075</strain>
    </source>
</reference>
<evidence type="ECO:0000313" key="1">
    <source>
        <dbReference type="EMBL" id="GIM44499.1"/>
    </source>
</evidence>
<dbReference type="Proteomes" id="UP001057291">
    <property type="component" value="Unassembled WGS sequence"/>
</dbReference>
<dbReference type="AlphaFoldDB" id="A0AAV4L9U2"/>
<proteinExistence type="predicted"/>
<dbReference type="EMBL" id="BOQE01000001">
    <property type="protein sequence ID" value="GIM44499.1"/>
    <property type="molecule type" value="Genomic_DNA"/>
</dbReference>
<name>A0AAV4L9U2_9BACL</name>
<evidence type="ECO:0000313" key="2">
    <source>
        <dbReference type="Proteomes" id="UP001057291"/>
    </source>
</evidence>
<keyword evidence="2" id="KW-1185">Reference proteome</keyword>